<dbReference type="GO" id="GO:0006412">
    <property type="term" value="P:translation"/>
    <property type="evidence" value="ECO:0007669"/>
    <property type="project" value="InterPro"/>
</dbReference>
<protein>
    <submittedName>
        <fullName evidence="5">60S ribosomal protein L34</fullName>
    </submittedName>
</protein>
<dbReference type="Pfam" id="PF01199">
    <property type="entry name" value="Ribosomal_L34e"/>
    <property type="match status" value="1"/>
</dbReference>
<dbReference type="EMBL" id="AF083031">
    <property type="protein sequence ID" value="AAK39678.1"/>
    <property type="molecule type" value="Genomic_DNA"/>
</dbReference>
<feature type="region of interest" description="Disordered" evidence="4">
    <location>
        <begin position="1"/>
        <end position="22"/>
    </location>
</feature>
<sequence length="103" mass="11616">MKNNRLSCHRNSHSKRKNTKTPGGRLVSILLKKKIKKKRCPVNGKILNGIDSDIVRKTGKTHISRHSSGDLSASALKDKIIKSFLKEEKKLAKKIFSKRGKLL</sequence>
<evidence type="ECO:0000256" key="1">
    <source>
        <dbReference type="ARBA" id="ARBA00009875"/>
    </source>
</evidence>
<geneLocation type="nucleomorph" evidence="5"/>
<dbReference type="AlphaFoldDB" id="Q98SA5"/>
<dbReference type="GeneID" id="857151"/>
<dbReference type="PRINTS" id="PR01250">
    <property type="entry name" value="RIBOSOMALL34"/>
</dbReference>
<gene>
    <name evidence="5" type="primary">rpl34</name>
</gene>
<dbReference type="GO" id="GO:0005840">
    <property type="term" value="C:ribosome"/>
    <property type="evidence" value="ECO:0007669"/>
    <property type="project" value="UniProtKB-KW"/>
</dbReference>
<keyword evidence="3" id="KW-0687">Ribonucleoprotein</keyword>
<dbReference type="InterPro" id="IPR008195">
    <property type="entry name" value="Ribosomal_eL34"/>
</dbReference>
<dbReference type="PIR" id="A90123">
    <property type="entry name" value="A90123"/>
</dbReference>
<evidence type="ECO:0000256" key="2">
    <source>
        <dbReference type="ARBA" id="ARBA00022980"/>
    </source>
</evidence>
<evidence type="ECO:0000256" key="3">
    <source>
        <dbReference type="ARBA" id="ARBA00023274"/>
    </source>
</evidence>
<feature type="compositionally biased region" description="Basic residues" evidence="4">
    <location>
        <begin position="7"/>
        <end position="19"/>
    </location>
</feature>
<keyword evidence="2 5" id="KW-0689">Ribosomal protein</keyword>
<keyword evidence="5" id="KW-0542">Nucleomorph</keyword>
<evidence type="ECO:0000313" key="6">
    <source>
        <dbReference type="Proteomes" id="UP000242167"/>
    </source>
</evidence>
<dbReference type="GO" id="GO:0003735">
    <property type="term" value="F:structural constituent of ribosome"/>
    <property type="evidence" value="ECO:0007669"/>
    <property type="project" value="InterPro"/>
</dbReference>
<dbReference type="GO" id="GO:1990904">
    <property type="term" value="C:ribonucleoprotein complex"/>
    <property type="evidence" value="ECO:0007669"/>
    <property type="project" value="UniProtKB-KW"/>
</dbReference>
<reference evidence="5 6" key="1">
    <citation type="journal article" date="2001" name="Nature">
        <title>The highly reduced genome of an enslaved algal nucleus.</title>
        <authorList>
            <person name="Douglas S."/>
            <person name="Zauner S."/>
            <person name="Fraunholz M."/>
            <person name="Beaton M."/>
            <person name="Penny S."/>
            <person name="Deng L."/>
            <person name="Wu X."/>
            <person name="Reith M."/>
            <person name="Cavalier-Smith T."/>
            <person name="Maier U."/>
        </authorList>
    </citation>
    <scope>NUCLEOTIDE SEQUENCE [LARGE SCALE GENOMIC DNA]</scope>
</reference>
<evidence type="ECO:0000313" key="5">
    <source>
        <dbReference type="EMBL" id="AAK39678.1"/>
    </source>
</evidence>
<name>Q98SA5_GUITH</name>
<evidence type="ECO:0000256" key="4">
    <source>
        <dbReference type="SAM" id="MobiDB-lite"/>
    </source>
</evidence>
<dbReference type="PANTHER" id="PTHR10759">
    <property type="entry name" value="60S RIBOSOMAL PROTEIN L34"/>
    <property type="match status" value="1"/>
</dbReference>
<dbReference type="Gene3D" id="6.20.340.10">
    <property type="match status" value="1"/>
</dbReference>
<dbReference type="InterPro" id="IPR038562">
    <property type="entry name" value="Ribosomal_eL34_C_sf"/>
</dbReference>
<accession>Q98SA5</accession>
<proteinExistence type="inferred from homology"/>
<dbReference type="Proteomes" id="UP000242167">
    <property type="component" value="Nucleomorph 3"/>
</dbReference>
<comment type="similarity">
    <text evidence="1">Belongs to the eukaryotic ribosomal protein eL34 family.</text>
</comment>
<dbReference type="RefSeq" id="XP_001713369.1">
    <property type="nucleotide sequence ID" value="XM_001713317.1"/>
</dbReference>
<organism evidence="5 6">
    <name type="scientific">Guillardia theta</name>
    <name type="common">Cryptophyte</name>
    <name type="synonym">Cryptomonas phi</name>
    <dbReference type="NCBI Taxonomy" id="55529"/>
    <lineage>
        <taxon>Eukaryota</taxon>
        <taxon>Cryptophyceae</taxon>
        <taxon>Pyrenomonadales</taxon>
        <taxon>Geminigeraceae</taxon>
        <taxon>Guillardia</taxon>
    </lineage>
</organism>